<protein>
    <submittedName>
        <fullName evidence="1">Uncharacterized protein</fullName>
    </submittedName>
</protein>
<accession>A0A0P1ARY1</accession>
<dbReference type="EMBL" id="CCYD01001204">
    <property type="protein sequence ID" value="CEG44449.1"/>
    <property type="molecule type" value="Genomic_DNA"/>
</dbReference>
<evidence type="ECO:0000313" key="2">
    <source>
        <dbReference type="Proteomes" id="UP000054928"/>
    </source>
</evidence>
<keyword evidence="2" id="KW-1185">Reference proteome</keyword>
<sequence>MATTPFKGPMLRDLRTLDVVDFVVTIEDALVVFRDAHLARDRKLDTVANSIVVLLARSEIHVQKK</sequence>
<dbReference type="RefSeq" id="XP_024580818.1">
    <property type="nucleotide sequence ID" value="XM_024730552.1"/>
</dbReference>
<dbReference type="AlphaFoldDB" id="A0A0P1ARY1"/>
<name>A0A0P1ARY1_PLAHL</name>
<proteinExistence type="predicted"/>
<reference evidence="2" key="1">
    <citation type="submission" date="2014-09" db="EMBL/GenBank/DDBJ databases">
        <authorList>
            <person name="Sharma Rahul"/>
            <person name="Thines Marco"/>
        </authorList>
    </citation>
    <scope>NUCLEOTIDE SEQUENCE [LARGE SCALE GENOMIC DNA]</scope>
</reference>
<dbReference type="Proteomes" id="UP000054928">
    <property type="component" value="Unassembled WGS sequence"/>
</dbReference>
<dbReference type="GeneID" id="36395869"/>
<organism evidence="1 2">
    <name type="scientific">Plasmopara halstedii</name>
    <name type="common">Downy mildew of sunflower</name>
    <dbReference type="NCBI Taxonomy" id="4781"/>
    <lineage>
        <taxon>Eukaryota</taxon>
        <taxon>Sar</taxon>
        <taxon>Stramenopiles</taxon>
        <taxon>Oomycota</taxon>
        <taxon>Peronosporomycetes</taxon>
        <taxon>Peronosporales</taxon>
        <taxon>Peronosporaceae</taxon>
        <taxon>Plasmopara</taxon>
    </lineage>
</organism>
<evidence type="ECO:0000313" key="1">
    <source>
        <dbReference type="EMBL" id="CEG44449.1"/>
    </source>
</evidence>